<evidence type="ECO:0000256" key="3">
    <source>
        <dbReference type="ARBA" id="ARBA00022989"/>
    </source>
</evidence>
<dbReference type="SUPFAM" id="SSF144091">
    <property type="entry name" value="Rhomboid-like"/>
    <property type="match status" value="1"/>
</dbReference>
<comment type="subcellular location">
    <subcellularLocation>
        <location evidence="1">Membrane</location>
        <topology evidence="1">Multi-pass membrane protein</topology>
    </subcellularLocation>
</comment>
<keyword evidence="2 5" id="KW-0812">Transmembrane</keyword>
<feature type="transmembrane region" description="Helical" evidence="5">
    <location>
        <begin position="53"/>
        <end position="74"/>
    </location>
</feature>
<comment type="caution">
    <text evidence="7">The sequence shown here is derived from an EMBL/GenBank/DDBJ whole genome shotgun (WGS) entry which is preliminary data.</text>
</comment>
<dbReference type="GO" id="GO:0016020">
    <property type="term" value="C:membrane"/>
    <property type="evidence" value="ECO:0007669"/>
    <property type="project" value="UniProtKB-SubCell"/>
</dbReference>
<evidence type="ECO:0000256" key="5">
    <source>
        <dbReference type="SAM" id="Phobius"/>
    </source>
</evidence>
<proteinExistence type="predicted"/>
<dbReference type="GO" id="GO:0004252">
    <property type="term" value="F:serine-type endopeptidase activity"/>
    <property type="evidence" value="ECO:0007669"/>
    <property type="project" value="InterPro"/>
</dbReference>
<evidence type="ECO:0000256" key="2">
    <source>
        <dbReference type="ARBA" id="ARBA00022692"/>
    </source>
</evidence>
<gene>
    <name evidence="7" type="ORF">S12H4_18877</name>
</gene>
<dbReference type="AlphaFoldDB" id="X1SWG4"/>
<dbReference type="EMBL" id="BARW01009373">
    <property type="protein sequence ID" value="GAI79675.1"/>
    <property type="molecule type" value="Genomic_DNA"/>
</dbReference>
<evidence type="ECO:0000313" key="7">
    <source>
        <dbReference type="EMBL" id="GAI79675.1"/>
    </source>
</evidence>
<feature type="non-terminal residue" evidence="7">
    <location>
        <position position="1"/>
    </location>
</feature>
<keyword evidence="4 5" id="KW-0472">Membrane</keyword>
<protein>
    <recommendedName>
        <fullName evidence="6">Peptidase S54 rhomboid domain-containing protein</fullName>
    </recommendedName>
</protein>
<reference evidence="7" key="1">
    <citation type="journal article" date="2014" name="Front. Microbiol.">
        <title>High frequency of phylogenetically diverse reductive dehalogenase-homologous genes in deep subseafloor sedimentary metagenomes.</title>
        <authorList>
            <person name="Kawai M."/>
            <person name="Futagami T."/>
            <person name="Toyoda A."/>
            <person name="Takaki Y."/>
            <person name="Nishi S."/>
            <person name="Hori S."/>
            <person name="Arai W."/>
            <person name="Tsubouchi T."/>
            <person name="Morono Y."/>
            <person name="Uchiyama I."/>
            <person name="Ito T."/>
            <person name="Fujiyama A."/>
            <person name="Inagaki F."/>
            <person name="Takami H."/>
        </authorList>
    </citation>
    <scope>NUCLEOTIDE SEQUENCE</scope>
    <source>
        <strain evidence="7">Expedition CK06-06</strain>
    </source>
</reference>
<feature type="domain" description="Peptidase S54 rhomboid" evidence="6">
    <location>
        <begin position="1"/>
        <end position="75"/>
    </location>
</feature>
<evidence type="ECO:0000259" key="6">
    <source>
        <dbReference type="Pfam" id="PF01694"/>
    </source>
</evidence>
<dbReference type="Gene3D" id="1.20.1540.10">
    <property type="entry name" value="Rhomboid-like"/>
    <property type="match status" value="1"/>
</dbReference>
<dbReference type="InterPro" id="IPR035952">
    <property type="entry name" value="Rhomboid-like_sf"/>
</dbReference>
<feature type="transmembrane region" description="Helical" evidence="5">
    <location>
        <begin position="21"/>
        <end position="41"/>
    </location>
</feature>
<dbReference type="InterPro" id="IPR022764">
    <property type="entry name" value="Peptidase_S54_rhomboid_dom"/>
</dbReference>
<name>X1SWG4_9ZZZZ</name>
<evidence type="ECO:0000256" key="4">
    <source>
        <dbReference type="ARBA" id="ARBA00023136"/>
    </source>
</evidence>
<keyword evidence="3 5" id="KW-1133">Transmembrane helix</keyword>
<evidence type="ECO:0000256" key="1">
    <source>
        <dbReference type="ARBA" id="ARBA00004141"/>
    </source>
</evidence>
<dbReference type="Pfam" id="PF01694">
    <property type="entry name" value="Rhomboid"/>
    <property type="match status" value="1"/>
</dbReference>
<organism evidence="7">
    <name type="scientific">marine sediment metagenome</name>
    <dbReference type="NCBI Taxonomy" id="412755"/>
    <lineage>
        <taxon>unclassified sequences</taxon>
        <taxon>metagenomes</taxon>
        <taxon>ecological metagenomes</taxon>
    </lineage>
</organism>
<sequence>AIFGVLAAFAILFPFRWLLKLFGFIPIPLPAILFVFITILTETAYVSSGIVENVAHTAHVGGFLAGVFLTLLFIPKRRADQKLAAEKL</sequence>
<accession>X1SWG4</accession>